<organism evidence="1 2">
    <name type="scientific">Panicum virgatum</name>
    <name type="common">Blackwell switchgrass</name>
    <dbReference type="NCBI Taxonomy" id="38727"/>
    <lineage>
        <taxon>Eukaryota</taxon>
        <taxon>Viridiplantae</taxon>
        <taxon>Streptophyta</taxon>
        <taxon>Embryophyta</taxon>
        <taxon>Tracheophyta</taxon>
        <taxon>Spermatophyta</taxon>
        <taxon>Magnoliopsida</taxon>
        <taxon>Liliopsida</taxon>
        <taxon>Poales</taxon>
        <taxon>Poaceae</taxon>
        <taxon>PACMAD clade</taxon>
        <taxon>Panicoideae</taxon>
        <taxon>Panicodae</taxon>
        <taxon>Paniceae</taxon>
        <taxon>Panicinae</taxon>
        <taxon>Panicum</taxon>
        <taxon>Panicum sect. Hiantes</taxon>
    </lineage>
</organism>
<proteinExistence type="predicted"/>
<name>A0A8T0NME1_PANVG</name>
<dbReference type="AlphaFoldDB" id="A0A8T0NME1"/>
<gene>
    <name evidence="1" type="ORF">PVAP13_9KG331700</name>
</gene>
<reference evidence="1" key="1">
    <citation type="submission" date="2020-05" db="EMBL/GenBank/DDBJ databases">
        <title>WGS assembly of Panicum virgatum.</title>
        <authorList>
            <person name="Lovell J.T."/>
            <person name="Jenkins J."/>
            <person name="Shu S."/>
            <person name="Juenger T.E."/>
            <person name="Schmutz J."/>
        </authorList>
    </citation>
    <scope>NUCLEOTIDE SEQUENCE</scope>
    <source>
        <strain evidence="1">AP13</strain>
    </source>
</reference>
<accession>A0A8T0NME1</accession>
<dbReference type="EMBL" id="CM029053">
    <property type="protein sequence ID" value="KAG2550028.1"/>
    <property type="molecule type" value="Genomic_DNA"/>
</dbReference>
<evidence type="ECO:0000313" key="2">
    <source>
        <dbReference type="Proteomes" id="UP000823388"/>
    </source>
</evidence>
<dbReference type="Proteomes" id="UP000823388">
    <property type="component" value="Chromosome 9K"/>
</dbReference>
<sequence>MPTCTVAACRCRLPDIAVCPIMYNSRTDGLHPPHGNSVCWSAPLYHLR</sequence>
<comment type="caution">
    <text evidence="1">The sequence shown here is derived from an EMBL/GenBank/DDBJ whole genome shotgun (WGS) entry which is preliminary data.</text>
</comment>
<evidence type="ECO:0000313" key="1">
    <source>
        <dbReference type="EMBL" id="KAG2550028.1"/>
    </source>
</evidence>
<protein>
    <submittedName>
        <fullName evidence="1">Uncharacterized protein</fullName>
    </submittedName>
</protein>
<keyword evidence="2" id="KW-1185">Reference proteome</keyword>